<dbReference type="SUPFAM" id="SSF89155">
    <property type="entry name" value="TorD-like"/>
    <property type="match status" value="1"/>
</dbReference>
<keyword evidence="1" id="KW-0534">Nitrate assimilation</keyword>
<dbReference type="NCBIfam" id="TIGR00684">
    <property type="entry name" value="narJ"/>
    <property type="match status" value="1"/>
</dbReference>
<dbReference type="GO" id="GO:0042128">
    <property type="term" value="P:nitrate assimilation"/>
    <property type="evidence" value="ECO:0007669"/>
    <property type="project" value="UniProtKB-KW"/>
</dbReference>
<organism evidence="3">
    <name type="scientific">Sinomonas puerhi</name>
    <dbReference type="NCBI Taxonomy" id="3238584"/>
    <lineage>
        <taxon>Bacteria</taxon>
        <taxon>Bacillati</taxon>
        <taxon>Actinomycetota</taxon>
        <taxon>Actinomycetes</taxon>
        <taxon>Micrococcales</taxon>
        <taxon>Micrococcaceae</taxon>
        <taxon>Sinomonas</taxon>
    </lineage>
</organism>
<dbReference type="GO" id="GO:0016530">
    <property type="term" value="F:metallochaperone activity"/>
    <property type="evidence" value="ECO:0007669"/>
    <property type="project" value="TreeGrafter"/>
</dbReference>
<dbReference type="GO" id="GO:0051131">
    <property type="term" value="P:chaperone-mediated protein complex assembly"/>
    <property type="evidence" value="ECO:0007669"/>
    <property type="project" value="InterPro"/>
</dbReference>
<protein>
    <submittedName>
        <fullName evidence="3">Nitrate reductase molybdenum cofactor assembly chaperone</fullName>
    </submittedName>
</protein>
<reference evidence="3" key="1">
    <citation type="submission" date="2024-07" db="EMBL/GenBank/DDBJ databases">
        <authorList>
            <person name="fu j."/>
        </authorList>
    </citation>
    <scope>NUCLEOTIDE SEQUENCE</scope>
    <source>
        <strain evidence="3">P10A9</strain>
    </source>
</reference>
<dbReference type="InterPro" id="IPR003765">
    <property type="entry name" value="NO3_reductase_chaperone_NarJ"/>
</dbReference>
<dbReference type="Pfam" id="PF02613">
    <property type="entry name" value="Nitrate_red_del"/>
    <property type="match status" value="1"/>
</dbReference>
<gene>
    <name evidence="3" type="primary">narJ</name>
    <name evidence="3" type="ORF">AB5L97_13945</name>
</gene>
<dbReference type="RefSeq" id="WP_369045088.1">
    <property type="nucleotide sequence ID" value="NZ_CP163302.1"/>
</dbReference>
<dbReference type="InterPro" id="IPR020945">
    <property type="entry name" value="DMSO/NO3_reduct_chaperone"/>
</dbReference>
<dbReference type="PANTHER" id="PTHR43680:SF2">
    <property type="entry name" value="NITRATE REDUCTASE MOLYBDENUM COFACTOR ASSEMBLY CHAPERONE NARJ"/>
    <property type="match status" value="1"/>
</dbReference>
<dbReference type="EMBL" id="CP163302">
    <property type="protein sequence ID" value="XDP44371.1"/>
    <property type="molecule type" value="Genomic_DNA"/>
</dbReference>
<evidence type="ECO:0000313" key="3">
    <source>
        <dbReference type="EMBL" id="XDP44371.1"/>
    </source>
</evidence>
<dbReference type="Gene3D" id="1.10.3480.10">
    <property type="entry name" value="TorD-like"/>
    <property type="match status" value="1"/>
</dbReference>
<sequence length="224" mass="24550">MRGTEPRNRVLYAAAAVLLDYPDVRVRGLLPTLRAALAEQAGPLPRLLEATAAQIADDDEPVACRRYVDTFDLSRRHALHLSYWTDGDTRRRGETLGRFKQRYRDSGWLVDLGGELPDFLPLVLEFTARVDYAVGRSLLAEYRASLELLRIELAADAPVYAPVLEAVCGTLPGPSPTSRAEAMALAGPPVEQVGLEPFDPRLLPLAEATPPQNRSGRTVTQGAH</sequence>
<dbReference type="PANTHER" id="PTHR43680">
    <property type="entry name" value="NITRATE REDUCTASE MOLYBDENUM COFACTOR ASSEMBLY CHAPERONE"/>
    <property type="match status" value="1"/>
</dbReference>
<evidence type="ECO:0000256" key="1">
    <source>
        <dbReference type="ARBA" id="ARBA00023063"/>
    </source>
</evidence>
<dbReference type="GO" id="GO:0051082">
    <property type="term" value="F:unfolded protein binding"/>
    <property type="evidence" value="ECO:0007669"/>
    <property type="project" value="InterPro"/>
</dbReference>
<dbReference type="AlphaFoldDB" id="A0AB39KZS4"/>
<proteinExistence type="predicted"/>
<dbReference type="InterPro" id="IPR036411">
    <property type="entry name" value="TorD-like_sf"/>
</dbReference>
<accession>A0AB39KZS4</accession>
<evidence type="ECO:0000256" key="2">
    <source>
        <dbReference type="SAM" id="MobiDB-lite"/>
    </source>
</evidence>
<feature type="region of interest" description="Disordered" evidence="2">
    <location>
        <begin position="201"/>
        <end position="224"/>
    </location>
</feature>
<name>A0AB39KZS4_9MICC</name>
<feature type="compositionally biased region" description="Polar residues" evidence="2">
    <location>
        <begin position="210"/>
        <end position="224"/>
    </location>
</feature>
<dbReference type="KEGG" id="spue:AB5L97_13945"/>